<evidence type="ECO:0000313" key="3">
    <source>
        <dbReference type="EMBL" id="QPD06053.1"/>
    </source>
</evidence>
<name>A0A7S8FHU9_9BACT</name>
<accession>A0A7S8FHU9</accession>
<dbReference type="PANTHER" id="PTHR43798:SF31">
    <property type="entry name" value="AB HYDROLASE SUPERFAMILY PROTEIN YCLE"/>
    <property type="match status" value="1"/>
</dbReference>
<dbReference type="Pfam" id="PF12697">
    <property type="entry name" value="Abhydrolase_6"/>
    <property type="match status" value="1"/>
</dbReference>
<organism evidence="3 4">
    <name type="scientific">Candidatus Nitrospira kreftii</name>
    <dbReference type="NCBI Taxonomy" id="2652173"/>
    <lineage>
        <taxon>Bacteria</taxon>
        <taxon>Pseudomonadati</taxon>
        <taxon>Nitrospirota</taxon>
        <taxon>Nitrospiria</taxon>
        <taxon>Nitrospirales</taxon>
        <taxon>Nitrospiraceae</taxon>
        <taxon>Nitrospira</taxon>
    </lineage>
</organism>
<protein>
    <recommendedName>
        <fullName evidence="2">AB hydrolase-1 domain-containing protein</fullName>
    </recommendedName>
</protein>
<reference evidence="3 4" key="1">
    <citation type="journal article" date="2020" name="ISME J.">
        <title>Enrichment and physiological characterization of a novel comammox Nitrospira indicates ammonium inhibition of complete nitrification.</title>
        <authorList>
            <person name="Sakoula D."/>
            <person name="Koch H."/>
            <person name="Frank J."/>
            <person name="Jetten M.S.M."/>
            <person name="van Kessel M.A.H.J."/>
            <person name="Lucker S."/>
        </authorList>
    </citation>
    <scope>NUCLEOTIDE SEQUENCE [LARGE SCALE GENOMIC DNA]</scope>
    <source>
        <strain evidence="3">Comreactor17</strain>
    </source>
</reference>
<dbReference type="InterPro" id="IPR050266">
    <property type="entry name" value="AB_hydrolase_sf"/>
</dbReference>
<gene>
    <name evidence="3" type="ORF">Nkreftii_003827</name>
</gene>
<evidence type="ECO:0000259" key="2">
    <source>
        <dbReference type="Pfam" id="PF12697"/>
    </source>
</evidence>
<dbReference type="SUPFAM" id="SSF53474">
    <property type="entry name" value="alpha/beta-Hydrolases"/>
    <property type="match status" value="1"/>
</dbReference>
<dbReference type="InterPro" id="IPR029058">
    <property type="entry name" value="AB_hydrolase_fold"/>
</dbReference>
<dbReference type="EMBL" id="CP047423">
    <property type="protein sequence ID" value="QPD06053.1"/>
    <property type="molecule type" value="Genomic_DNA"/>
</dbReference>
<keyword evidence="1" id="KW-0378">Hydrolase</keyword>
<evidence type="ECO:0000256" key="1">
    <source>
        <dbReference type="ARBA" id="ARBA00022801"/>
    </source>
</evidence>
<dbReference type="GO" id="GO:0016787">
    <property type="term" value="F:hydrolase activity"/>
    <property type="evidence" value="ECO:0007669"/>
    <property type="project" value="UniProtKB-KW"/>
</dbReference>
<dbReference type="AlphaFoldDB" id="A0A7S8FHU9"/>
<dbReference type="PANTHER" id="PTHR43798">
    <property type="entry name" value="MONOACYLGLYCEROL LIPASE"/>
    <property type="match status" value="1"/>
</dbReference>
<evidence type="ECO:0000313" key="4">
    <source>
        <dbReference type="Proteomes" id="UP000593737"/>
    </source>
</evidence>
<dbReference type="InterPro" id="IPR000073">
    <property type="entry name" value="AB_hydrolase_1"/>
</dbReference>
<sequence>MIQRAAHLWSVKKPPFKPITLVLLPGLDGTDVFFRPLLMTLPEWIAPLVVHFPPSGVNEYPDLLQMIRAMLAETPRYYVLGWSFSGPLALMLAQAEPEKVQGVVLVSSFVRPPRRLFAQLRWAAITPVVWLLRFGKRLPVWLSRSSHDRLRLDKTETWKRVNAEMIAARIRTLLDVDARHLLKHCPCPVLCVVGGNDRIVPYDNVEEMARIRESVRVRTITGEHFAIYTNPTAALAAITEFIITETR</sequence>
<dbReference type="Proteomes" id="UP000593737">
    <property type="component" value="Chromosome"/>
</dbReference>
<dbReference type="Gene3D" id="3.40.50.1820">
    <property type="entry name" value="alpha/beta hydrolase"/>
    <property type="match status" value="1"/>
</dbReference>
<proteinExistence type="predicted"/>
<dbReference type="KEGG" id="nkf:Nkreftii_003827"/>
<dbReference type="GO" id="GO:0016020">
    <property type="term" value="C:membrane"/>
    <property type="evidence" value="ECO:0007669"/>
    <property type="project" value="TreeGrafter"/>
</dbReference>
<feature type="domain" description="AB hydrolase-1" evidence="2">
    <location>
        <begin position="51"/>
        <end position="237"/>
    </location>
</feature>
<dbReference type="PRINTS" id="PR00111">
    <property type="entry name" value="ABHYDROLASE"/>
</dbReference>